<evidence type="ECO:0000256" key="10">
    <source>
        <dbReference type="SAM" id="Phobius"/>
    </source>
</evidence>
<feature type="compositionally biased region" description="Low complexity" evidence="9">
    <location>
        <begin position="1"/>
        <end position="10"/>
    </location>
</feature>
<dbReference type="SUPFAM" id="SSF55874">
    <property type="entry name" value="ATPase domain of HSP90 chaperone/DNA topoisomerase II/histidine kinase"/>
    <property type="match status" value="1"/>
</dbReference>
<feature type="transmembrane region" description="Helical" evidence="10">
    <location>
        <begin position="132"/>
        <end position="148"/>
    </location>
</feature>
<evidence type="ECO:0000313" key="12">
    <source>
        <dbReference type="EMBL" id="MDN4160526.1"/>
    </source>
</evidence>
<evidence type="ECO:0000256" key="6">
    <source>
        <dbReference type="ARBA" id="ARBA00022777"/>
    </source>
</evidence>
<name>A0ABT8ER91_9ACTN</name>
<feature type="transmembrane region" description="Helical" evidence="10">
    <location>
        <begin position="30"/>
        <end position="50"/>
    </location>
</feature>
<dbReference type="EMBL" id="JAUHJR010000001">
    <property type="protein sequence ID" value="MDN4160526.1"/>
    <property type="molecule type" value="Genomic_DNA"/>
</dbReference>
<evidence type="ECO:0000256" key="9">
    <source>
        <dbReference type="SAM" id="MobiDB-lite"/>
    </source>
</evidence>
<dbReference type="PANTHER" id="PTHR24421:SF10">
    <property type="entry name" value="NITRATE_NITRITE SENSOR PROTEIN NARQ"/>
    <property type="match status" value="1"/>
</dbReference>
<dbReference type="PANTHER" id="PTHR24421">
    <property type="entry name" value="NITRATE/NITRITE SENSOR PROTEIN NARX-RELATED"/>
    <property type="match status" value="1"/>
</dbReference>
<evidence type="ECO:0000256" key="3">
    <source>
        <dbReference type="ARBA" id="ARBA00022553"/>
    </source>
</evidence>
<evidence type="ECO:0000259" key="11">
    <source>
        <dbReference type="SMART" id="SM00387"/>
    </source>
</evidence>
<dbReference type="RefSeq" id="WP_300959379.1">
    <property type="nucleotide sequence ID" value="NZ_JAUHJR010000001.1"/>
</dbReference>
<feature type="transmembrane region" description="Helical" evidence="10">
    <location>
        <begin position="155"/>
        <end position="173"/>
    </location>
</feature>
<dbReference type="CDD" id="cd16917">
    <property type="entry name" value="HATPase_UhpB-NarQ-NarX-like"/>
    <property type="match status" value="1"/>
</dbReference>
<dbReference type="Gene3D" id="1.20.5.1930">
    <property type="match status" value="1"/>
</dbReference>
<feature type="transmembrane region" description="Helical" evidence="10">
    <location>
        <begin position="89"/>
        <end position="112"/>
    </location>
</feature>
<proteinExistence type="predicted"/>
<feature type="transmembrane region" description="Helical" evidence="10">
    <location>
        <begin position="185"/>
        <end position="202"/>
    </location>
</feature>
<feature type="transmembrane region" description="Helical" evidence="10">
    <location>
        <begin position="62"/>
        <end position="82"/>
    </location>
</feature>
<dbReference type="GO" id="GO:0016301">
    <property type="term" value="F:kinase activity"/>
    <property type="evidence" value="ECO:0007669"/>
    <property type="project" value="UniProtKB-KW"/>
</dbReference>
<comment type="caution">
    <text evidence="12">The sequence shown here is derived from an EMBL/GenBank/DDBJ whole genome shotgun (WGS) entry which is preliminary data.</text>
</comment>
<keyword evidence="3" id="KW-0597">Phosphoprotein</keyword>
<gene>
    <name evidence="12" type="ORF">QWY29_04110</name>
</gene>
<evidence type="ECO:0000256" key="7">
    <source>
        <dbReference type="ARBA" id="ARBA00022840"/>
    </source>
</evidence>
<keyword evidence="6 12" id="KW-0418">Kinase</keyword>
<feature type="transmembrane region" description="Helical" evidence="10">
    <location>
        <begin position="280"/>
        <end position="303"/>
    </location>
</feature>
<dbReference type="InterPro" id="IPR003594">
    <property type="entry name" value="HATPase_dom"/>
</dbReference>
<evidence type="ECO:0000313" key="13">
    <source>
        <dbReference type="Proteomes" id="UP001168537"/>
    </source>
</evidence>
<feature type="compositionally biased region" description="Pro residues" evidence="9">
    <location>
        <begin position="11"/>
        <end position="20"/>
    </location>
</feature>
<feature type="transmembrane region" description="Helical" evidence="10">
    <location>
        <begin position="214"/>
        <end position="243"/>
    </location>
</feature>
<evidence type="ECO:0000256" key="2">
    <source>
        <dbReference type="ARBA" id="ARBA00012438"/>
    </source>
</evidence>
<dbReference type="Gene3D" id="3.30.565.10">
    <property type="entry name" value="Histidine kinase-like ATPase, C-terminal domain"/>
    <property type="match status" value="1"/>
</dbReference>
<dbReference type="Pfam" id="PF07730">
    <property type="entry name" value="HisKA_3"/>
    <property type="match status" value="1"/>
</dbReference>
<evidence type="ECO:0000256" key="8">
    <source>
        <dbReference type="ARBA" id="ARBA00023012"/>
    </source>
</evidence>
<dbReference type="InterPro" id="IPR011712">
    <property type="entry name" value="Sig_transdc_His_kin_sub3_dim/P"/>
</dbReference>
<evidence type="ECO:0000256" key="5">
    <source>
        <dbReference type="ARBA" id="ARBA00022741"/>
    </source>
</evidence>
<reference evidence="12" key="1">
    <citation type="submission" date="2023-06" db="EMBL/GenBank/DDBJ databases">
        <title>Draft genome sequence of Nocardioides sp. SOB72.</title>
        <authorList>
            <person name="Zhang G."/>
        </authorList>
    </citation>
    <scope>NUCLEOTIDE SEQUENCE</scope>
    <source>
        <strain evidence="12">SOB72</strain>
    </source>
</reference>
<sequence length="668" mass="69908">MSTLDTGLQPPTAPLLPLPAPGTRPVGRPLVAGAVAVVSWALVVAALVLLALARPPVDERMWFLLVDLTVGGVYGTVAAVTLARRSHPVPWLLAVAAVGGGLAALGATYSMLDLRHAGLPWVEQVSTLQGTAWMPGTLALFLVVPWLVRDRALGPVEWVAVTAGAALAVWLPVASYRLDPHFFDWVRLAIALGVVAALAVEVRRRRGPVEERTGLGWLALGTLVLALSFLPLVVTSVTLPIWVTPAMHLASQAVFPAAVLVVVLRNRLWGLGLVVSRTVLAGLLATGLVGLYLLVVVLLTRVLPGEGTAQLVAAASVAVAVQPARIVLARRVHRLVYGDAADPDRVVRRLGSQLVGDAPVAELLASLAEDVGRSARLESVAVLADGMEPVRWGRPTQQPQELALRHRGERVGSLEVTPRPGESLAPRDLATLADLGSVLAASVAVARAAADVDALRVRLASVRLEERRVIRREIHDGLGPSLAGIRLGLQGARNLLATDPAAATELLGHLQGEVDAAVAGVRSLSHHLLPPVLDELGLGAALTELGARHGAGDLRVEVVTDRFDQLHPLVAAAAYGIASEAVTNVVRHAGASRCRVMAQRSDGGLVLEVVDDGRGIAPDAVAGVGSRSMRERALEQGGSLHVTPAPGGGTVVRAVLPVEPTHPEERHD</sequence>
<dbReference type="EC" id="2.7.13.3" evidence="2"/>
<keyword evidence="13" id="KW-1185">Reference proteome</keyword>
<dbReference type="Proteomes" id="UP001168537">
    <property type="component" value="Unassembled WGS sequence"/>
</dbReference>
<dbReference type="SMART" id="SM00387">
    <property type="entry name" value="HATPase_c"/>
    <property type="match status" value="1"/>
</dbReference>
<dbReference type="Pfam" id="PF02518">
    <property type="entry name" value="HATPase_c"/>
    <property type="match status" value="1"/>
</dbReference>
<comment type="catalytic activity">
    <reaction evidence="1">
        <text>ATP + protein L-histidine = ADP + protein N-phospho-L-histidine.</text>
        <dbReference type="EC" id="2.7.13.3"/>
    </reaction>
</comment>
<evidence type="ECO:0000256" key="1">
    <source>
        <dbReference type="ARBA" id="ARBA00000085"/>
    </source>
</evidence>
<feature type="transmembrane region" description="Helical" evidence="10">
    <location>
        <begin position="249"/>
        <end position="268"/>
    </location>
</feature>
<keyword evidence="8" id="KW-0902">Two-component regulatory system</keyword>
<feature type="region of interest" description="Disordered" evidence="9">
    <location>
        <begin position="1"/>
        <end position="20"/>
    </location>
</feature>
<organism evidence="12 13">
    <name type="scientific">Nocardioides abyssi</name>
    <dbReference type="NCBI Taxonomy" id="3058370"/>
    <lineage>
        <taxon>Bacteria</taxon>
        <taxon>Bacillati</taxon>
        <taxon>Actinomycetota</taxon>
        <taxon>Actinomycetes</taxon>
        <taxon>Propionibacteriales</taxon>
        <taxon>Nocardioidaceae</taxon>
        <taxon>Nocardioides</taxon>
    </lineage>
</organism>
<keyword evidence="7" id="KW-0067">ATP-binding</keyword>
<keyword evidence="10" id="KW-1133">Transmembrane helix</keyword>
<accession>A0ABT8ER91</accession>
<keyword evidence="10" id="KW-0812">Transmembrane</keyword>
<protein>
    <recommendedName>
        <fullName evidence="2">histidine kinase</fullName>
        <ecNumber evidence="2">2.7.13.3</ecNumber>
    </recommendedName>
</protein>
<keyword evidence="10" id="KW-0472">Membrane</keyword>
<keyword evidence="4" id="KW-0808">Transferase</keyword>
<keyword evidence="5" id="KW-0547">Nucleotide-binding</keyword>
<dbReference type="InterPro" id="IPR036890">
    <property type="entry name" value="HATPase_C_sf"/>
</dbReference>
<evidence type="ECO:0000256" key="4">
    <source>
        <dbReference type="ARBA" id="ARBA00022679"/>
    </source>
</evidence>
<dbReference type="InterPro" id="IPR050482">
    <property type="entry name" value="Sensor_HK_TwoCompSys"/>
</dbReference>
<feature type="domain" description="Histidine kinase/HSP90-like ATPase" evidence="11">
    <location>
        <begin position="569"/>
        <end position="660"/>
    </location>
</feature>